<dbReference type="RefSeq" id="WP_266346547.1">
    <property type="nucleotide sequence ID" value="NZ_JAPKNH010000024.1"/>
</dbReference>
<evidence type="ECO:0000256" key="1">
    <source>
        <dbReference type="SAM" id="MobiDB-lite"/>
    </source>
</evidence>
<name>A0ABW0PZG2_9HYPH</name>
<organism evidence="2 3">
    <name type="scientific">Kaistia terrae</name>
    <dbReference type="NCBI Taxonomy" id="537017"/>
    <lineage>
        <taxon>Bacteria</taxon>
        <taxon>Pseudomonadati</taxon>
        <taxon>Pseudomonadota</taxon>
        <taxon>Alphaproteobacteria</taxon>
        <taxon>Hyphomicrobiales</taxon>
        <taxon>Kaistiaceae</taxon>
        <taxon>Kaistia</taxon>
    </lineage>
</organism>
<evidence type="ECO:0000313" key="2">
    <source>
        <dbReference type="EMBL" id="MFC5517493.1"/>
    </source>
</evidence>
<protein>
    <submittedName>
        <fullName evidence="2">Uncharacterized protein</fullName>
    </submittedName>
</protein>
<gene>
    <name evidence="2" type="ORF">ACFPP9_17040</name>
</gene>
<accession>A0ABW0PZG2</accession>
<sequence length="162" mass="17477">MSRLEFHTDEDEIPDDDSDGATHVYLYGARPKRICSASIGGTLDLAVRRLGVGVDPIAFDFLSIAMGATVADTFIDRSIYSGNGWSREMALQIPLARPSAWHAIVEELEQALNFLSGDQWQLSFTDCGKEPPTRRRSCAVTGLTSGLDPPTASACSPAGWTA</sequence>
<dbReference type="EMBL" id="JBHSML010000009">
    <property type="protein sequence ID" value="MFC5517493.1"/>
    <property type="molecule type" value="Genomic_DNA"/>
</dbReference>
<proteinExistence type="predicted"/>
<keyword evidence="3" id="KW-1185">Reference proteome</keyword>
<evidence type="ECO:0000313" key="3">
    <source>
        <dbReference type="Proteomes" id="UP001596150"/>
    </source>
</evidence>
<reference evidence="3" key="1">
    <citation type="journal article" date="2019" name="Int. J. Syst. Evol. Microbiol.">
        <title>The Global Catalogue of Microorganisms (GCM) 10K type strain sequencing project: providing services to taxonomists for standard genome sequencing and annotation.</title>
        <authorList>
            <consortium name="The Broad Institute Genomics Platform"/>
            <consortium name="The Broad Institute Genome Sequencing Center for Infectious Disease"/>
            <person name="Wu L."/>
            <person name="Ma J."/>
        </authorList>
    </citation>
    <scope>NUCLEOTIDE SEQUENCE [LARGE SCALE GENOMIC DNA]</scope>
    <source>
        <strain evidence="3">KACC 12633</strain>
    </source>
</reference>
<comment type="caution">
    <text evidence="2">The sequence shown here is derived from an EMBL/GenBank/DDBJ whole genome shotgun (WGS) entry which is preliminary data.</text>
</comment>
<dbReference type="Proteomes" id="UP001596150">
    <property type="component" value="Unassembled WGS sequence"/>
</dbReference>
<feature type="region of interest" description="Disordered" evidence="1">
    <location>
        <begin position="141"/>
        <end position="162"/>
    </location>
</feature>